<protein>
    <submittedName>
        <fullName evidence="1">L-rhamnose mutarotase</fullName>
    </submittedName>
</protein>
<evidence type="ECO:0000313" key="2">
    <source>
        <dbReference type="Proteomes" id="UP001500731"/>
    </source>
</evidence>
<name>A0ABP8PQH3_9MICO</name>
<sequence>MRVALRSLIREGHEAGYERDHETIPADLVASFGRLGIHDWTIWRDGRDLFHVVDCDDFGAAMRALDDDPANLRWQEFINQHVQSFGGVGEPEDMPLGEVWRLRDQRAAS</sequence>
<proteinExistence type="predicted"/>
<comment type="caution">
    <text evidence="1">The sequence shown here is derived from an EMBL/GenBank/DDBJ whole genome shotgun (WGS) entry which is preliminary data.</text>
</comment>
<keyword evidence="2" id="KW-1185">Reference proteome</keyword>
<accession>A0ABP8PQH3</accession>
<dbReference type="Pfam" id="PF05336">
    <property type="entry name" value="rhaM"/>
    <property type="match status" value="1"/>
</dbReference>
<dbReference type="InterPro" id="IPR011008">
    <property type="entry name" value="Dimeric_a/b-barrel"/>
</dbReference>
<dbReference type="InterPro" id="IPR008000">
    <property type="entry name" value="Rham/fucose_mutarotase"/>
</dbReference>
<dbReference type="EMBL" id="BAABGP010000024">
    <property type="protein sequence ID" value="GAA4490675.1"/>
    <property type="molecule type" value="Genomic_DNA"/>
</dbReference>
<dbReference type="Proteomes" id="UP001500731">
    <property type="component" value="Unassembled WGS sequence"/>
</dbReference>
<reference evidence="2" key="1">
    <citation type="journal article" date="2019" name="Int. J. Syst. Evol. Microbiol.">
        <title>The Global Catalogue of Microorganisms (GCM) 10K type strain sequencing project: providing services to taxonomists for standard genome sequencing and annotation.</title>
        <authorList>
            <consortium name="The Broad Institute Genomics Platform"/>
            <consortium name="The Broad Institute Genome Sequencing Center for Infectious Disease"/>
            <person name="Wu L."/>
            <person name="Ma J."/>
        </authorList>
    </citation>
    <scope>NUCLEOTIDE SEQUENCE [LARGE SCALE GENOMIC DNA]</scope>
    <source>
        <strain evidence="2">JCM 17839</strain>
    </source>
</reference>
<dbReference type="Gene3D" id="3.30.70.100">
    <property type="match status" value="1"/>
</dbReference>
<dbReference type="SUPFAM" id="SSF54909">
    <property type="entry name" value="Dimeric alpha+beta barrel"/>
    <property type="match status" value="1"/>
</dbReference>
<organism evidence="1 2">
    <name type="scientific">Microbacterium panaciterrae</name>
    <dbReference type="NCBI Taxonomy" id="985759"/>
    <lineage>
        <taxon>Bacteria</taxon>
        <taxon>Bacillati</taxon>
        <taxon>Actinomycetota</taxon>
        <taxon>Actinomycetes</taxon>
        <taxon>Micrococcales</taxon>
        <taxon>Microbacteriaceae</taxon>
        <taxon>Microbacterium</taxon>
    </lineage>
</organism>
<evidence type="ECO:0000313" key="1">
    <source>
        <dbReference type="EMBL" id="GAA4490675.1"/>
    </source>
</evidence>
<dbReference type="RefSeq" id="WP_345188556.1">
    <property type="nucleotide sequence ID" value="NZ_BAABGP010000024.1"/>
</dbReference>
<gene>
    <name evidence="1" type="ORF">GCM10023171_33310</name>
</gene>